<feature type="non-terminal residue" evidence="3">
    <location>
        <position position="370"/>
    </location>
</feature>
<feature type="coiled-coil region" evidence="1">
    <location>
        <begin position="329"/>
        <end position="363"/>
    </location>
</feature>
<evidence type="ECO:0000313" key="3">
    <source>
        <dbReference type="EMBL" id="GFR48422.1"/>
    </source>
</evidence>
<feature type="region of interest" description="Disordered" evidence="2">
    <location>
        <begin position="244"/>
        <end position="269"/>
    </location>
</feature>
<reference evidence="3 4" key="1">
    <citation type="journal article" date="2021" name="Sci. Rep.">
        <title>Genome sequencing of the multicellular alga Astrephomene provides insights into convergent evolution of germ-soma differentiation.</title>
        <authorList>
            <person name="Yamashita S."/>
            <person name="Yamamoto K."/>
            <person name="Matsuzaki R."/>
            <person name="Suzuki S."/>
            <person name="Yamaguchi H."/>
            <person name="Hirooka S."/>
            <person name="Minakuchi Y."/>
            <person name="Miyagishima S."/>
            <person name="Kawachi M."/>
            <person name="Toyoda A."/>
            <person name="Nozaki H."/>
        </authorList>
    </citation>
    <scope>NUCLEOTIDE SEQUENCE [LARGE SCALE GENOMIC DNA]</scope>
    <source>
        <strain evidence="3 4">NIES-4017</strain>
    </source>
</reference>
<protein>
    <submittedName>
        <fullName evidence="3">Uncharacterized protein</fullName>
    </submittedName>
</protein>
<proteinExistence type="predicted"/>
<dbReference type="InterPro" id="IPR011047">
    <property type="entry name" value="Quinoprotein_ADH-like_sf"/>
</dbReference>
<sequence>GRAPLTALCFAGPTRRVAGRSTRRRGGPSEWREGRSLAASGECVWVGMEDGRICVLRRADGALLRSIRGAHAGPVLALAAVGAQMWSGSGDKTIVAHDARIPTTTTSSTTSSTPQPLFSLGEQGGYVKGLLLPFSTAPGANSGSGGNSSSRNSSGGGWWVWAFTSTGTRVLTAEALWRSQVERAEGAEGRLAAAKEEAAEAGRREEAAREEARRQQQAAEAGMQELRDQLGSLQEQLDAASQQLEVARKEATEASRQAEEAAAALAAEQEARARQGEAAAGELEEARARVAFLEGRAAALSGQLAEAAAAQEGLRGDKEAEALAAASAAEALRGAQQQLQGELAEARKELESERAAHAAALAEWVSREGE</sequence>
<evidence type="ECO:0000256" key="2">
    <source>
        <dbReference type="SAM" id="MobiDB-lite"/>
    </source>
</evidence>
<dbReference type="Proteomes" id="UP001054857">
    <property type="component" value="Unassembled WGS sequence"/>
</dbReference>
<dbReference type="InterPro" id="IPR015943">
    <property type="entry name" value="WD40/YVTN_repeat-like_dom_sf"/>
</dbReference>
<evidence type="ECO:0000256" key="1">
    <source>
        <dbReference type="SAM" id="Coils"/>
    </source>
</evidence>
<accession>A0AAD3DWI3</accession>
<feature type="compositionally biased region" description="Basic and acidic residues" evidence="2">
    <location>
        <begin position="184"/>
        <end position="214"/>
    </location>
</feature>
<feature type="region of interest" description="Disordered" evidence="2">
    <location>
        <begin position="184"/>
        <end position="222"/>
    </location>
</feature>
<dbReference type="Gene3D" id="2.130.10.10">
    <property type="entry name" value="YVTN repeat-like/Quinoprotein amine dehydrogenase"/>
    <property type="match status" value="1"/>
</dbReference>
<keyword evidence="4" id="KW-1185">Reference proteome</keyword>
<gene>
    <name evidence="3" type="ORF">Agub_g10317</name>
</gene>
<comment type="caution">
    <text evidence="3">The sequence shown here is derived from an EMBL/GenBank/DDBJ whole genome shotgun (WGS) entry which is preliminary data.</text>
</comment>
<feature type="compositionally biased region" description="Basic and acidic residues" evidence="2">
    <location>
        <begin position="246"/>
        <end position="259"/>
    </location>
</feature>
<dbReference type="AlphaFoldDB" id="A0AAD3DWI3"/>
<dbReference type="SUPFAM" id="SSF50998">
    <property type="entry name" value="Quinoprotein alcohol dehydrogenase-like"/>
    <property type="match status" value="1"/>
</dbReference>
<dbReference type="EMBL" id="BMAR01000023">
    <property type="protein sequence ID" value="GFR48422.1"/>
    <property type="molecule type" value="Genomic_DNA"/>
</dbReference>
<organism evidence="3 4">
    <name type="scientific">Astrephomene gubernaculifera</name>
    <dbReference type="NCBI Taxonomy" id="47775"/>
    <lineage>
        <taxon>Eukaryota</taxon>
        <taxon>Viridiplantae</taxon>
        <taxon>Chlorophyta</taxon>
        <taxon>core chlorophytes</taxon>
        <taxon>Chlorophyceae</taxon>
        <taxon>CS clade</taxon>
        <taxon>Chlamydomonadales</taxon>
        <taxon>Astrephomenaceae</taxon>
        <taxon>Astrephomene</taxon>
    </lineage>
</organism>
<feature type="non-terminal residue" evidence="3">
    <location>
        <position position="1"/>
    </location>
</feature>
<evidence type="ECO:0000313" key="4">
    <source>
        <dbReference type="Proteomes" id="UP001054857"/>
    </source>
</evidence>
<keyword evidence="1" id="KW-0175">Coiled coil</keyword>
<name>A0AAD3DWI3_9CHLO</name>